<dbReference type="Pfam" id="PF02421">
    <property type="entry name" value="FeoB_N"/>
    <property type="match status" value="1"/>
</dbReference>
<evidence type="ECO:0000256" key="5">
    <source>
        <dbReference type="ARBA" id="ARBA00022692"/>
    </source>
</evidence>
<keyword evidence="19" id="KW-1185">Reference proteome</keyword>
<evidence type="ECO:0000256" key="11">
    <source>
        <dbReference type="ARBA" id="ARBA00023136"/>
    </source>
</evidence>
<keyword evidence="5 16" id="KW-0812">Transmembrane</keyword>
<feature type="transmembrane region" description="Helical" evidence="16">
    <location>
        <begin position="423"/>
        <end position="445"/>
    </location>
</feature>
<organism evidence="18 19">
    <name type="scientific">Hydrogenimonas thermophila</name>
    <dbReference type="NCBI Taxonomy" id="223786"/>
    <lineage>
        <taxon>Bacteria</taxon>
        <taxon>Pseudomonadati</taxon>
        <taxon>Campylobacterota</taxon>
        <taxon>Epsilonproteobacteria</taxon>
        <taxon>Campylobacterales</taxon>
        <taxon>Hydrogenimonadaceae</taxon>
        <taxon>Hydrogenimonas</taxon>
    </lineage>
</organism>
<comment type="subcellular location">
    <subcellularLocation>
        <location evidence="16">Cell inner membrane</location>
        <topology evidence="16">Multi-pass membrane protein</topology>
    </subcellularLocation>
    <subcellularLocation>
        <location evidence="1">Cell membrane</location>
        <topology evidence="1">Multi-pass membrane protein</topology>
    </subcellularLocation>
</comment>
<keyword evidence="9" id="KW-0406">Ion transport</keyword>
<dbReference type="GO" id="GO:0015093">
    <property type="term" value="F:ferrous iron transmembrane transporter activity"/>
    <property type="evidence" value="ECO:0007669"/>
    <property type="project" value="UniProtKB-UniRule"/>
</dbReference>
<dbReference type="InterPro" id="IPR030389">
    <property type="entry name" value="G_FEOB_dom"/>
</dbReference>
<dbReference type="CDD" id="cd01879">
    <property type="entry name" value="FeoB"/>
    <property type="match status" value="1"/>
</dbReference>
<sequence length="699" mass="78674">MKTIRVALAGQPNVGKSSIINSITGARLHVGNFSGVTVEKKEVFIEKDGYEIEIVDLPGVYSLNAYTPEEHVAKKFLFEEDYDLIVNVVDANTLSRNLIFTMQLMDMQKKMILIVNMIDEVEKQGGRVDKDKLEELLGIPVILTSAKEHRGVDEIVDQIIKTYEDDKPKNKLFYDERIEVQIEKIVKVLHKSTHFKDPDYARFIAIRLLDRDEAVYKVIHDLPIFIELHELLGKVYRELELEFDEESTSDILSDERYALSKALVMEALQSPPKRVSLTDRIDKILIHPIFGLPIFLFFMWLLFQLTFEIGSIPMELIDSFFTEISNIVIKVVPDGPIQSALADGVIPAVGSIIMFLPNILILFMGINLLEQTGYMARTAFLLDGFMKKFGLQGKAFIPLVSGFGCTVPAYMAARTLKNPTDRIITMLVLGFMSCSARLPVYVLLIGAFFPTSSAGNILFIIYISGAILGLIFAKILRVVLFKGEPEPFVMEMPPYRFPSLKALSMELWIKAKLFIKKAGTFIAGASMLIWFLSAYPNNPAIEAKYLQKIEATTDISQKEQLKNEMVAEKLGASYLGQIGKIIEPVFEPLGFDWRISVATISGLAAKEVVVSTLATLYAVGDADENSSTLVERLRENVTFKAAIALIVIIMIYSPCIAAMSTFWAEVPQWAWRGFYLIYPNVLAWIMAFSVYRILDMMGF</sequence>
<feature type="transmembrane region" description="Helical" evidence="16">
    <location>
        <begin position="514"/>
        <end position="535"/>
    </location>
</feature>
<dbReference type="Pfam" id="PF17910">
    <property type="entry name" value="FeoB_Cyto"/>
    <property type="match status" value="1"/>
</dbReference>
<evidence type="ECO:0000256" key="4">
    <source>
        <dbReference type="ARBA" id="ARBA00022496"/>
    </source>
</evidence>
<dbReference type="InterPro" id="IPR011640">
    <property type="entry name" value="Fe2_transport_prot_B_C"/>
</dbReference>
<feature type="transmembrane region" description="Helical" evidence="16">
    <location>
        <begin position="675"/>
        <end position="694"/>
    </location>
</feature>
<evidence type="ECO:0000256" key="10">
    <source>
        <dbReference type="ARBA" id="ARBA00023134"/>
    </source>
</evidence>
<keyword evidence="10 14" id="KW-0342">GTP-binding</keyword>
<dbReference type="InterPro" id="IPR005225">
    <property type="entry name" value="Small_GTP-bd"/>
</dbReference>
<dbReference type="SUPFAM" id="SSF52540">
    <property type="entry name" value="P-loop containing nucleoside triphosphate hydrolases"/>
    <property type="match status" value="1"/>
</dbReference>
<feature type="binding site" evidence="15">
    <location>
        <position position="24"/>
    </location>
    <ligand>
        <name>Mg(2+)</name>
        <dbReference type="ChEBI" id="CHEBI:18420"/>
        <label>2</label>
    </ligand>
</feature>
<keyword evidence="15" id="KW-0460">Magnesium</keyword>
<keyword evidence="4 16" id="KW-0410">Iron transport</keyword>
<evidence type="ECO:0000256" key="8">
    <source>
        <dbReference type="ARBA" id="ARBA00023004"/>
    </source>
</evidence>
<feature type="transmembrane region" description="Helical" evidence="16">
    <location>
        <begin position="389"/>
        <end position="411"/>
    </location>
</feature>
<feature type="binding site" evidence="15">
    <location>
        <position position="21"/>
    </location>
    <ligand>
        <name>Mg(2+)</name>
        <dbReference type="ChEBI" id="CHEBI:18420"/>
        <label>2</label>
    </ligand>
</feature>
<feature type="transmembrane region" description="Helical" evidence="16">
    <location>
        <begin position="345"/>
        <end position="369"/>
    </location>
</feature>
<keyword evidence="3" id="KW-1003">Cell membrane</keyword>
<dbReference type="Pfam" id="PF07664">
    <property type="entry name" value="FeoB_C"/>
    <property type="match status" value="1"/>
</dbReference>
<dbReference type="GO" id="GO:0005525">
    <property type="term" value="F:GTP binding"/>
    <property type="evidence" value="ECO:0007669"/>
    <property type="project" value="UniProtKB-KW"/>
</dbReference>
<feature type="transmembrane region" description="Helical" evidence="16">
    <location>
        <begin position="641"/>
        <end position="663"/>
    </location>
</feature>
<dbReference type="PANTHER" id="PTHR43185">
    <property type="entry name" value="FERROUS IRON TRANSPORT PROTEIN B"/>
    <property type="match status" value="1"/>
</dbReference>
<evidence type="ECO:0000256" key="15">
    <source>
        <dbReference type="PIRSR" id="PIRSR603373-2"/>
    </source>
</evidence>
<dbReference type="Pfam" id="PF07670">
    <property type="entry name" value="Gate"/>
    <property type="match status" value="2"/>
</dbReference>
<gene>
    <name evidence="18" type="ORF">SAMN05216234_13516</name>
</gene>
<feature type="domain" description="FeoB-type G" evidence="17">
    <location>
        <begin position="3"/>
        <end position="165"/>
    </location>
</feature>
<keyword evidence="7 16" id="KW-1133">Transmembrane helix</keyword>
<dbReference type="GO" id="GO:0005886">
    <property type="term" value="C:plasma membrane"/>
    <property type="evidence" value="ECO:0007669"/>
    <property type="project" value="UniProtKB-SubCell"/>
</dbReference>
<evidence type="ECO:0000256" key="3">
    <source>
        <dbReference type="ARBA" id="ARBA00022475"/>
    </source>
</evidence>
<name>A0A1I5SNE6_9BACT</name>
<keyword evidence="15" id="KW-0479">Metal-binding</keyword>
<proteinExistence type="inferred from homology"/>
<evidence type="ECO:0000256" key="14">
    <source>
        <dbReference type="PIRSR" id="PIRSR603373-1"/>
    </source>
</evidence>
<evidence type="ECO:0000256" key="2">
    <source>
        <dbReference type="ARBA" id="ARBA00022448"/>
    </source>
</evidence>
<keyword evidence="6 14" id="KW-0547">Nucleotide-binding</keyword>
<comment type="function">
    <text evidence="16">Probable transporter of a GTP-driven Fe(2+) uptake system.</text>
</comment>
<dbReference type="EMBL" id="FOXB01000035">
    <property type="protein sequence ID" value="SFP72047.1"/>
    <property type="molecule type" value="Genomic_DNA"/>
</dbReference>
<dbReference type="Gene3D" id="3.40.50.300">
    <property type="entry name" value="P-loop containing nucleotide triphosphate hydrolases"/>
    <property type="match status" value="1"/>
</dbReference>
<feature type="transmembrane region" description="Helical" evidence="16">
    <location>
        <begin position="457"/>
        <end position="480"/>
    </location>
</feature>
<dbReference type="PANTHER" id="PTHR43185:SF1">
    <property type="entry name" value="FE(2+) TRANSPORTER FEOB"/>
    <property type="match status" value="1"/>
</dbReference>
<evidence type="ECO:0000256" key="6">
    <source>
        <dbReference type="ARBA" id="ARBA00022741"/>
    </source>
</evidence>
<dbReference type="OrthoDB" id="9809127at2"/>
<evidence type="ECO:0000256" key="1">
    <source>
        <dbReference type="ARBA" id="ARBA00004651"/>
    </source>
</evidence>
<protein>
    <recommendedName>
        <fullName evidence="12 13">Ferrous iron transport protein B</fullName>
    </recommendedName>
</protein>
<feature type="binding site" evidence="14">
    <location>
        <begin position="56"/>
        <end position="59"/>
    </location>
    <ligand>
        <name>GTP</name>
        <dbReference type="ChEBI" id="CHEBI:37565"/>
        <label>3</label>
    </ligand>
</feature>
<dbReference type="GO" id="GO:0046872">
    <property type="term" value="F:metal ion binding"/>
    <property type="evidence" value="ECO:0007669"/>
    <property type="project" value="UniProtKB-KW"/>
</dbReference>
<comment type="similarity">
    <text evidence="16">Belongs to the TRAFAC class TrmE-Era-EngA-EngB-Septin-like GTPase superfamily. FeoB GTPase (TC 9.A.8) family.</text>
</comment>
<feature type="transmembrane region" description="Helical" evidence="16">
    <location>
        <begin position="284"/>
        <end position="303"/>
    </location>
</feature>
<feature type="binding site" evidence="15">
    <location>
        <position position="22"/>
    </location>
    <ligand>
        <name>Mg(2+)</name>
        <dbReference type="ChEBI" id="CHEBI:18420"/>
        <label>1</label>
    </ligand>
</feature>
<evidence type="ECO:0000313" key="19">
    <source>
        <dbReference type="Proteomes" id="UP000199227"/>
    </source>
</evidence>
<dbReference type="STRING" id="223786.SAMN05216234_13516"/>
<evidence type="ECO:0000256" key="16">
    <source>
        <dbReference type="RuleBase" id="RU362098"/>
    </source>
</evidence>
<keyword evidence="11 16" id="KW-0472">Membrane</keyword>
<dbReference type="AlphaFoldDB" id="A0A1I5SNE6"/>
<dbReference type="InterPro" id="IPR003373">
    <property type="entry name" value="Fe2_transport_prot-B"/>
</dbReference>
<evidence type="ECO:0000256" key="9">
    <source>
        <dbReference type="ARBA" id="ARBA00023065"/>
    </source>
</evidence>
<reference evidence="18 19" key="1">
    <citation type="submission" date="2016-10" db="EMBL/GenBank/DDBJ databases">
        <authorList>
            <person name="de Groot N.N."/>
        </authorList>
    </citation>
    <scope>NUCLEOTIDE SEQUENCE [LARGE SCALE GENOMIC DNA]</scope>
    <source>
        <strain evidence="18 19">EP1-55-1</strain>
    </source>
</reference>
<feature type="binding site" evidence="15">
    <location>
        <position position="25"/>
    </location>
    <ligand>
        <name>Mg(2+)</name>
        <dbReference type="ChEBI" id="CHEBI:18420"/>
        <label>2</label>
    </ligand>
</feature>
<feature type="binding site" evidence="14">
    <location>
        <begin position="10"/>
        <end position="17"/>
    </location>
    <ligand>
        <name>GTP</name>
        <dbReference type="ChEBI" id="CHEBI:37565"/>
        <label>1</label>
    </ligand>
</feature>
<dbReference type="InterPro" id="IPR041069">
    <property type="entry name" value="FeoB_Cyto"/>
</dbReference>
<dbReference type="PROSITE" id="PS51711">
    <property type="entry name" value="G_FEOB"/>
    <property type="match status" value="1"/>
</dbReference>
<dbReference type="RefSeq" id="WP_092913493.1">
    <property type="nucleotide sequence ID" value="NZ_FOXB01000035.1"/>
</dbReference>
<evidence type="ECO:0000256" key="7">
    <source>
        <dbReference type="ARBA" id="ARBA00022989"/>
    </source>
</evidence>
<dbReference type="Proteomes" id="UP000199227">
    <property type="component" value="Unassembled WGS sequence"/>
</dbReference>
<dbReference type="Gene3D" id="1.10.287.1770">
    <property type="match status" value="1"/>
</dbReference>
<evidence type="ECO:0000256" key="12">
    <source>
        <dbReference type="ARBA" id="ARBA00031200"/>
    </source>
</evidence>
<evidence type="ECO:0000256" key="13">
    <source>
        <dbReference type="NCBIfam" id="TIGR00437"/>
    </source>
</evidence>
<dbReference type="InterPro" id="IPR050860">
    <property type="entry name" value="FeoB_GTPase"/>
</dbReference>
<dbReference type="NCBIfam" id="TIGR00231">
    <property type="entry name" value="small_GTP"/>
    <property type="match status" value="1"/>
</dbReference>
<dbReference type="InterPro" id="IPR027417">
    <property type="entry name" value="P-loop_NTPase"/>
</dbReference>
<accession>A0A1I5SNE6</accession>
<keyword evidence="8 16" id="KW-0408">Iron</keyword>
<dbReference type="NCBIfam" id="TIGR00437">
    <property type="entry name" value="feoB"/>
    <property type="match status" value="1"/>
</dbReference>
<evidence type="ECO:0000259" key="17">
    <source>
        <dbReference type="PROSITE" id="PS51711"/>
    </source>
</evidence>
<feature type="binding site" evidence="14">
    <location>
        <begin position="35"/>
        <end position="39"/>
    </location>
    <ligand>
        <name>GTP</name>
        <dbReference type="ChEBI" id="CHEBI:37565"/>
        <label>2</label>
    </ligand>
</feature>
<feature type="binding site" evidence="14">
    <location>
        <begin position="116"/>
        <end position="119"/>
    </location>
    <ligand>
        <name>GTP</name>
        <dbReference type="ChEBI" id="CHEBI:37565"/>
        <label>4</label>
    </ligand>
</feature>
<keyword evidence="2 16" id="KW-0813">Transport</keyword>
<dbReference type="InterPro" id="IPR011642">
    <property type="entry name" value="Gate_dom"/>
</dbReference>
<evidence type="ECO:0000313" key="18">
    <source>
        <dbReference type="EMBL" id="SFP72047.1"/>
    </source>
</evidence>